<feature type="compositionally biased region" description="Polar residues" evidence="1">
    <location>
        <begin position="365"/>
        <end position="381"/>
    </location>
</feature>
<feature type="compositionally biased region" description="Pro residues" evidence="1">
    <location>
        <begin position="592"/>
        <end position="609"/>
    </location>
</feature>
<feature type="compositionally biased region" description="Basic and acidic residues" evidence="1">
    <location>
        <begin position="226"/>
        <end position="254"/>
    </location>
</feature>
<feature type="compositionally biased region" description="Low complexity" evidence="1">
    <location>
        <begin position="1051"/>
        <end position="1060"/>
    </location>
</feature>
<feature type="compositionally biased region" description="Low complexity" evidence="1">
    <location>
        <begin position="400"/>
        <end position="420"/>
    </location>
</feature>
<dbReference type="InterPro" id="IPR012677">
    <property type="entry name" value="Nucleotide-bd_a/b_plait_sf"/>
</dbReference>
<feature type="compositionally biased region" description="Low complexity" evidence="1">
    <location>
        <begin position="325"/>
        <end position="364"/>
    </location>
</feature>
<dbReference type="GO" id="GO:0035195">
    <property type="term" value="P:miRNA-mediated post-transcriptional gene silencing"/>
    <property type="evidence" value="ECO:0000318"/>
    <property type="project" value="GO_Central"/>
</dbReference>
<dbReference type="GeneID" id="105442133"/>
<feature type="compositionally biased region" description="Low complexity" evidence="1">
    <location>
        <begin position="833"/>
        <end position="844"/>
    </location>
</feature>
<proteinExistence type="predicted"/>
<feature type="compositionally biased region" description="Polar residues" evidence="1">
    <location>
        <begin position="308"/>
        <end position="324"/>
    </location>
</feature>
<feature type="compositionally biased region" description="Polar residues" evidence="1">
    <location>
        <begin position="552"/>
        <end position="570"/>
    </location>
</feature>
<feature type="compositionally biased region" description="Polar residues" evidence="1">
    <location>
        <begin position="141"/>
        <end position="150"/>
    </location>
</feature>
<feature type="compositionally biased region" description="Polar residues" evidence="1">
    <location>
        <begin position="258"/>
        <end position="286"/>
    </location>
</feature>
<keyword evidence="3" id="KW-1185">Reference proteome</keyword>
<dbReference type="PANTHER" id="PTHR13020:SF25">
    <property type="entry name" value="PROTEIN GAWKY"/>
    <property type="match status" value="1"/>
</dbReference>
<feature type="region of interest" description="Disordered" evidence="1">
    <location>
        <begin position="1493"/>
        <end position="1700"/>
    </location>
</feature>
<dbReference type="RefSeq" id="XP_030840260.1">
    <property type="nucleotide sequence ID" value="XM_030984400.1"/>
</dbReference>
<dbReference type="GO" id="GO:0005654">
    <property type="term" value="C:nucleoplasm"/>
    <property type="evidence" value="ECO:0000318"/>
    <property type="project" value="GO_Central"/>
</dbReference>
<protein>
    <recommendedName>
        <fullName evidence="4">UBA domain-containing protein</fullName>
    </recommendedName>
</protein>
<feature type="compositionally biased region" description="Polar residues" evidence="1">
    <location>
        <begin position="958"/>
        <end position="969"/>
    </location>
</feature>
<feature type="region of interest" description="Disordered" evidence="1">
    <location>
        <begin position="1795"/>
        <end position="1892"/>
    </location>
</feature>
<feature type="compositionally biased region" description="Low complexity" evidence="1">
    <location>
        <begin position="1319"/>
        <end position="1329"/>
    </location>
</feature>
<feature type="compositionally biased region" description="Gly residues" evidence="1">
    <location>
        <begin position="462"/>
        <end position="477"/>
    </location>
</feature>
<dbReference type="Gene3D" id="3.30.70.330">
    <property type="match status" value="1"/>
</dbReference>
<evidence type="ECO:0000313" key="3">
    <source>
        <dbReference type="Proteomes" id="UP000007110"/>
    </source>
</evidence>
<feature type="compositionally biased region" description="Polar residues" evidence="1">
    <location>
        <begin position="421"/>
        <end position="452"/>
    </location>
</feature>
<evidence type="ECO:0008006" key="4">
    <source>
        <dbReference type="Google" id="ProtNLM"/>
    </source>
</evidence>
<feature type="compositionally biased region" description="Polar residues" evidence="1">
    <location>
        <begin position="1658"/>
        <end position="1669"/>
    </location>
</feature>
<feature type="compositionally biased region" description="Gly residues" evidence="1">
    <location>
        <begin position="1806"/>
        <end position="1816"/>
    </location>
</feature>
<feature type="compositionally biased region" description="Low complexity" evidence="1">
    <location>
        <begin position="1795"/>
        <end position="1805"/>
    </location>
</feature>
<feature type="compositionally biased region" description="Polar residues" evidence="1">
    <location>
        <begin position="1100"/>
        <end position="1115"/>
    </location>
</feature>
<feature type="compositionally biased region" description="Polar residues" evidence="1">
    <location>
        <begin position="1575"/>
        <end position="1585"/>
    </location>
</feature>
<dbReference type="GO" id="GO:0003676">
    <property type="term" value="F:nucleic acid binding"/>
    <property type="evidence" value="ECO:0007669"/>
    <property type="project" value="InterPro"/>
</dbReference>
<dbReference type="GO" id="GO:0060213">
    <property type="term" value="P:positive regulation of nuclear-transcribed mRNA poly(A) tail shortening"/>
    <property type="evidence" value="ECO:0000318"/>
    <property type="project" value="GO_Central"/>
</dbReference>
<feature type="region of interest" description="Disordered" evidence="1">
    <location>
        <begin position="1304"/>
        <end position="1329"/>
    </location>
</feature>
<dbReference type="EnsemblMetazoa" id="XM_030984400">
    <property type="protein sequence ID" value="XP_030840260"/>
    <property type="gene ID" value="LOC105442133"/>
</dbReference>
<feature type="compositionally biased region" description="Pro residues" evidence="1">
    <location>
        <begin position="643"/>
        <end position="652"/>
    </location>
</feature>
<feature type="compositionally biased region" description="Polar residues" evidence="1">
    <location>
        <begin position="481"/>
        <end position="498"/>
    </location>
</feature>
<dbReference type="KEGG" id="spu:105442133"/>
<feature type="compositionally biased region" description="Polar residues" evidence="1">
    <location>
        <begin position="109"/>
        <end position="130"/>
    </location>
</feature>
<feature type="compositionally biased region" description="Polar residues" evidence="1">
    <location>
        <begin position="731"/>
        <end position="748"/>
    </location>
</feature>
<dbReference type="InParanoid" id="A0A7M7NR78"/>
<feature type="compositionally biased region" description="Polar residues" evidence="1">
    <location>
        <begin position="1128"/>
        <end position="1140"/>
    </location>
</feature>
<feature type="region of interest" description="Disordered" evidence="1">
    <location>
        <begin position="98"/>
        <end position="1187"/>
    </location>
</feature>
<reference evidence="3" key="1">
    <citation type="submission" date="2015-02" db="EMBL/GenBank/DDBJ databases">
        <title>Genome sequencing for Strongylocentrotus purpuratus.</title>
        <authorList>
            <person name="Murali S."/>
            <person name="Liu Y."/>
            <person name="Vee V."/>
            <person name="English A."/>
            <person name="Wang M."/>
            <person name="Skinner E."/>
            <person name="Han Y."/>
            <person name="Muzny D.M."/>
            <person name="Worley K.C."/>
            <person name="Gibbs R.A."/>
        </authorList>
    </citation>
    <scope>NUCLEOTIDE SEQUENCE</scope>
</reference>
<name>A0A7M7NR78_STRPU</name>
<feature type="compositionally biased region" description="Polar residues" evidence="1">
    <location>
        <begin position="941"/>
        <end position="951"/>
    </location>
</feature>
<feature type="compositionally biased region" description="Low complexity" evidence="1">
    <location>
        <begin position="1865"/>
        <end position="1875"/>
    </location>
</feature>
<feature type="region of interest" description="Disordered" evidence="1">
    <location>
        <begin position="1432"/>
        <end position="1477"/>
    </location>
</feature>
<feature type="compositionally biased region" description="Polar residues" evidence="1">
    <location>
        <begin position="1304"/>
        <end position="1318"/>
    </location>
</feature>
<feature type="compositionally biased region" description="Pro residues" evidence="1">
    <location>
        <begin position="823"/>
        <end position="832"/>
    </location>
</feature>
<evidence type="ECO:0000313" key="2">
    <source>
        <dbReference type="EnsemblMetazoa" id="XP_030840260"/>
    </source>
</evidence>
<dbReference type="OrthoDB" id="10072637at2759"/>
<dbReference type="Proteomes" id="UP000007110">
    <property type="component" value="Unassembled WGS sequence"/>
</dbReference>
<accession>A0A7M7NR78</accession>
<feature type="compositionally biased region" description="Gly residues" evidence="1">
    <location>
        <begin position="1638"/>
        <end position="1652"/>
    </location>
</feature>
<dbReference type="SUPFAM" id="SSF54928">
    <property type="entry name" value="RNA-binding domain, RBD"/>
    <property type="match status" value="1"/>
</dbReference>
<feature type="compositionally biased region" description="Low complexity" evidence="1">
    <location>
        <begin position="1116"/>
        <end position="1127"/>
    </location>
</feature>
<reference evidence="2" key="2">
    <citation type="submission" date="2021-01" db="UniProtKB">
        <authorList>
            <consortium name="EnsemblMetazoa"/>
        </authorList>
    </citation>
    <scope>IDENTIFICATION</scope>
</reference>
<evidence type="ECO:0000256" key="1">
    <source>
        <dbReference type="SAM" id="MobiDB-lite"/>
    </source>
</evidence>
<feature type="compositionally biased region" description="Polar residues" evidence="1">
    <location>
        <begin position="1161"/>
        <end position="1170"/>
    </location>
</feature>
<feature type="compositionally biased region" description="Polar residues" evidence="1">
    <location>
        <begin position="158"/>
        <end position="184"/>
    </location>
</feature>
<feature type="compositionally biased region" description="Low complexity" evidence="1">
    <location>
        <begin position="99"/>
        <end position="108"/>
    </location>
</feature>
<dbReference type="InterPro" id="IPR035979">
    <property type="entry name" value="RBD_domain_sf"/>
</dbReference>
<organism evidence="2 3">
    <name type="scientific">Strongylocentrotus purpuratus</name>
    <name type="common">Purple sea urchin</name>
    <dbReference type="NCBI Taxonomy" id="7668"/>
    <lineage>
        <taxon>Eukaryota</taxon>
        <taxon>Metazoa</taxon>
        <taxon>Echinodermata</taxon>
        <taxon>Eleutherozoa</taxon>
        <taxon>Echinozoa</taxon>
        <taxon>Echinoidea</taxon>
        <taxon>Euechinoidea</taxon>
        <taxon>Echinacea</taxon>
        <taxon>Camarodonta</taxon>
        <taxon>Echinidea</taxon>
        <taxon>Strongylocentrotidae</taxon>
        <taxon>Strongylocentrotus</taxon>
    </lineage>
</organism>
<sequence>MASEEKCAFLKSVLVNADSSEQELTQAYLQLAFQYTSNKSLKNDERSHAARLRDITSLFLKRVPAEKYNGQSDDEILLHVFKDAVSFTFKDNSQNRVLESSSSQSYESTPNLNGSTTTQVQDSKPTNQGIPNIFDIKESPSKVTNKQECIQDQVVGPAQSQVKTQSVFNSEEAQHSVSGQSKNQDQVKVDKPRSPSSPVGGIGQASQNTVSHTQRDTINETACEQQKAKDIDQAKGGEGGERKENQEQYRHQERGGSQAESTNPLSDSIFNHNSPAINMSQWSENQKGAWPNGPVTSSGWTPMDPSHGQPSAMSQDNGKGNSSPGTGVIGSIWGSGSASGSTPTSSGWGSIPASTSSSSPFQNSLFQNPTSNGHSGGSSVWGTPTTPQPGGKGALPFGGTNPVSAPSTTSASNPSTSQSSGWDTSANQNGIEPQPASTPTSAESNPAVPTSQSSGGAPSNGNGNGGGGGPSEGGPAGNGKEPQQQIPTSSAVNTSNAQGSSWGSSNPPGPATLTGTSSWGAPPSQAPGGWGADPSGQPGGHDNKPWGGGNSMPATSSRGWGGSNMPNEATGTGGWGKPPATEAPGGWGNRPPTTPTSGPPPGPPPPGPPAGWNKEGNKDNSQQAAPGWNNRPSGPGGWGNQPTQPPPGPPGPGGMKKDQPDNGQSGWGKPAGNAPWAQTASKGTTDHRGMNPGETTPVDQASIVALVKTPWGKRPVNQEAKWDKTAPPQPMSNQVGTTGWGSQPPTSDRQWEKAEQPKQSAWGKPHAPQTPSESSWGSQPPTSGPPPSSQSSGWGPPKERNDGQDPGWGQPPTTSAPSGMPGGPGPLGPPPGSQALGPPGQPGSHGPPGQPGSHGPPGQPGSHGPPGQPGSHGPPGQPGSHGPPGQPGSHGPPGQPGSHGPPGQPGSHGPPGQPGSHGPPGQPGSHGPPGQPGSHGPPSAPSFNTERSSPPQKDAMETGSNASSTTPQPSVDEPGPPPKKIVATGWGEAIMMERQQGQGTSDNGTSHWGDPGDHNKRLTRRQAGGHMPHMGGNPQNSTMQGPPPSGPQGDAAMPPSSMMPNAPPSQFKPDNQWDDNKSKQGSWGDYPNHRSNNNNSGGSMWNQPGNQPGSNKWDQSSTPSWGPSSSTNVSTQNKDSMQQNWHDDNSTASIGHWGDEEWENRSQSNESSMSGWRGGPKKPRPPGQRESNHYISKLKRLMDYGYPKEVAEVALRKHNFHFETALTELRQISDMMDQSKMPPGDADDPVRQMARTMNNMGIGDSPMSTGSDLTNANMLLNNSMPGSLPLGGKPSNMMGTPGFMPSGSVGQRFSSQQQNLPMGQQPGGLNQQPPRGPFNNQQQMMQQQQHQQLFQVLLQLAVQSGIVNQSLLQQQVTPTQIMSIVQRYPQLLAQAQAQQGNLPPVGGANSVGKGMSSAPNRSQQELMARFVQQQLLQGQRPPVSRQPFPTRPKVRSDSEMYSNTTTSSDLLGNISTMNPDINMREPLQQSRLQHLFGKPGAKNFPRSNRSESVPGLPDNNRRGSNWSRSNSPTPSDSLPNSADSAFSDGTGWNFPQPDNISSINDDVPEFIPGVPWNPQPSLDVSNDPSATPGMYAPSKPSGRDIQQKDDISGILTRPMKPQAPWSSNQPGGGRKPSWNYEGGSGQNFGGSGGGNAGSRSNQLWNSAPGNQPRATRPPPGLGEHPHSNSWRGSWDAPSGKNPLMQGHAVMHRSSWSSGNGMSGGNSILISGVTSDVNVTALRNICGQQGQVDQFQENRAQGSVMVAYRFPDDAAKALAIISSAFPNIIAELVSPSDAFSTPASSSSSGWPQGGGSSGGSKFGNSVLPSTSSASGAGKDDSGGSKQNWSAGLPGMPGSQLWSPGPGGSMGWSPMDGDSSSASNFSFLPGDLLGEGTN</sequence>
<dbReference type="OMA" id="RIPPLNH"/>
<feature type="compositionally biased region" description="Polar residues" evidence="1">
    <location>
        <begin position="995"/>
        <end position="1006"/>
    </location>
</feature>
<dbReference type="GO" id="GO:0000932">
    <property type="term" value="C:P-body"/>
    <property type="evidence" value="ECO:0000318"/>
    <property type="project" value="GO_Central"/>
</dbReference>
<dbReference type="InterPro" id="IPR052068">
    <property type="entry name" value="GW182_domain"/>
</dbReference>
<feature type="compositionally biased region" description="Polar residues" evidence="1">
    <location>
        <begin position="1528"/>
        <end position="1540"/>
    </location>
</feature>
<dbReference type="PANTHER" id="PTHR13020">
    <property type="entry name" value="TRINUCLEOTIDE REPEAT-CONTAINING GENE 6"/>
    <property type="match status" value="1"/>
</dbReference>
<feature type="compositionally biased region" description="Polar residues" evidence="1">
    <location>
        <begin position="1455"/>
        <end position="1475"/>
    </location>
</feature>
<feature type="compositionally biased region" description="Basic and acidic residues" evidence="1">
    <location>
        <begin position="1597"/>
        <end position="1607"/>
    </location>
</feature>
<feature type="compositionally biased region" description="Low complexity" evidence="1">
    <location>
        <begin position="1518"/>
        <end position="1527"/>
    </location>
</feature>